<comment type="similarity">
    <text evidence="1">Belongs to the flavin monoamine oxidase family.</text>
</comment>
<evidence type="ECO:0000259" key="2">
    <source>
        <dbReference type="Pfam" id="PF01593"/>
    </source>
</evidence>
<dbReference type="InterPro" id="IPR002937">
    <property type="entry name" value="Amino_oxidase"/>
</dbReference>
<dbReference type="EMBL" id="JAEILT010000007">
    <property type="protein sequence ID" value="MBJ2136113.1"/>
    <property type="molecule type" value="Genomic_DNA"/>
</dbReference>
<dbReference type="Proteomes" id="UP000649232">
    <property type="component" value="Unassembled WGS sequence"/>
</dbReference>
<sequence length="417" mass="46129">MEHTNVIIIGGGLAGLHTANRLKALNIPCILLEAKDHLGGRIDSVSASNIEQEPSEFASQFDHSHDMGPTWIFPHQYKIQALVKELGLKLFEQYAAGDVLFQAPNAAQPRQIAGAGAMQLFRLSGGMYQLVNSISKELDNPESQCQIKLDHCVSNIRRDKTTGTWTIYGHHQTQNSVESQSSPYKYQAELSRFNYSAQHLVLALPPRVIERDLASRTWGSPLLNQRLTEVQTWMAAQAKFVATYPYPFWRDKGLSGQAFSQVGPMIEMHDASAGENSSYGLFGFIGISPGQRNQLSANQLKQACLDQLAFFYGEDAYNVTGCYVKDWAIDPFCTTEQDINEPSKHPEFNHHGLEDELTELGLYLAGSEFAEQDAGYLEGALHSADKAVSAIHDGLLNDGIINDGIINDKPRTKVDSL</sequence>
<name>A0ABS0WCH0_9ALTE</name>
<organism evidence="3 4">
    <name type="scientific">Paraglaciecola chathamensis</name>
    <dbReference type="NCBI Taxonomy" id="368405"/>
    <lineage>
        <taxon>Bacteria</taxon>
        <taxon>Pseudomonadati</taxon>
        <taxon>Pseudomonadota</taxon>
        <taxon>Gammaproteobacteria</taxon>
        <taxon>Alteromonadales</taxon>
        <taxon>Alteromonadaceae</taxon>
        <taxon>Paraglaciecola</taxon>
    </lineage>
</organism>
<dbReference type="Gene3D" id="3.50.50.60">
    <property type="entry name" value="FAD/NAD(P)-binding domain"/>
    <property type="match status" value="2"/>
</dbReference>
<dbReference type="Pfam" id="PF01593">
    <property type="entry name" value="Amino_oxidase"/>
    <property type="match status" value="2"/>
</dbReference>
<comment type="caution">
    <text evidence="3">The sequence shown here is derived from an EMBL/GenBank/DDBJ whole genome shotgun (WGS) entry which is preliminary data.</text>
</comment>
<dbReference type="PANTHER" id="PTHR43563">
    <property type="entry name" value="AMINE OXIDASE"/>
    <property type="match status" value="1"/>
</dbReference>
<dbReference type="InterPro" id="IPR050703">
    <property type="entry name" value="Flavin_MAO"/>
</dbReference>
<dbReference type="SUPFAM" id="SSF51905">
    <property type="entry name" value="FAD/NAD(P)-binding domain"/>
    <property type="match status" value="1"/>
</dbReference>
<proteinExistence type="inferred from homology"/>
<dbReference type="PANTHER" id="PTHR43563:SF1">
    <property type="entry name" value="AMINE OXIDASE [FLAVIN-CONTAINING] B"/>
    <property type="match status" value="1"/>
</dbReference>
<evidence type="ECO:0000313" key="4">
    <source>
        <dbReference type="Proteomes" id="UP000649232"/>
    </source>
</evidence>
<accession>A0ABS0WCH0</accession>
<dbReference type="RefSeq" id="WP_198824105.1">
    <property type="nucleotide sequence ID" value="NZ_JAEILT010000007.1"/>
</dbReference>
<dbReference type="InterPro" id="IPR036188">
    <property type="entry name" value="FAD/NAD-bd_sf"/>
</dbReference>
<dbReference type="SUPFAM" id="SSF54373">
    <property type="entry name" value="FAD-linked reductases, C-terminal domain"/>
    <property type="match status" value="1"/>
</dbReference>
<feature type="domain" description="Amine oxidase" evidence="2">
    <location>
        <begin position="120"/>
        <end position="391"/>
    </location>
</feature>
<evidence type="ECO:0000313" key="3">
    <source>
        <dbReference type="EMBL" id="MBJ2136113.1"/>
    </source>
</evidence>
<protein>
    <submittedName>
        <fullName evidence="3">FAD-dependent oxidoreductase</fullName>
    </submittedName>
</protein>
<gene>
    <name evidence="3" type="ORF">JEU11_06585</name>
</gene>
<evidence type="ECO:0000256" key="1">
    <source>
        <dbReference type="ARBA" id="ARBA00005995"/>
    </source>
</evidence>
<feature type="domain" description="Amine oxidase" evidence="2">
    <location>
        <begin position="13"/>
        <end position="94"/>
    </location>
</feature>
<reference evidence="3 4" key="1">
    <citation type="submission" date="2020-12" db="EMBL/GenBank/DDBJ databases">
        <title>Draft genome sequences of nine environmental bacterial isolates colonizing plastic.</title>
        <authorList>
            <person name="Borre I."/>
            <person name="Sonnenschein E.C."/>
        </authorList>
    </citation>
    <scope>NUCLEOTIDE SEQUENCE [LARGE SCALE GENOMIC DNA]</scope>
    <source>
        <strain evidence="3 4">IB30</strain>
    </source>
</reference>